<proteinExistence type="inferred from homology"/>
<gene>
    <name evidence="22" type="ORF">LHCIRMBIA953_02044</name>
</gene>
<dbReference type="AlphaFoldDB" id="U4QF54"/>
<dbReference type="EC" id="2.1.3.2" evidence="18"/>
<dbReference type="GO" id="GO:0046872">
    <property type="term" value="F:metal ion binding"/>
    <property type="evidence" value="ECO:0007669"/>
    <property type="project" value="UniProtKB-KW"/>
</dbReference>
<dbReference type="PRINTS" id="PR00098">
    <property type="entry name" value="CPSASE"/>
</dbReference>
<dbReference type="InterPro" id="IPR006130">
    <property type="entry name" value="Asp/Orn_carbamoylTrfase"/>
</dbReference>
<dbReference type="SMART" id="SM00851">
    <property type="entry name" value="MGS"/>
    <property type="match status" value="1"/>
</dbReference>
<keyword evidence="9" id="KW-0677">Repeat</keyword>
<dbReference type="GO" id="GO:0004088">
    <property type="term" value="F:carbamoyl-phosphate synthase (glutamine-hydrolyzing) activity"/>
    <property type="evidence" value="ECO:0007669"/>
    <property type="project" value="UniProtKB-EC"/>
</dbReference>
<evidence type="ECO:0000259" key="20">
    <source>
        <dbReference type="PROSITE" id="PS50975"/>
    </source>
</evidence>
<feature type="domain" description="MGS-like" evidence="21">
    <location>
        <begin position="380"/>
        <end position="512"/>
    </location>
</feature>
<dbReference type="Gene3D" id="3.40.50.1370">
    <property type="entry name" value="Aspartate/ornithine carbamoyltransferase"/>
    <property type="match status" value="2"/>
</dbReference>
<dbReference type="PROSITE" id="PS00867">
    <property type="entry name" value="CPSASE_2"/>
    <property type="match status" value="1"/>
</dbReference>
<evidence type="ECO:0000259" key="21">
    <source>
        <dbReference type="PROSITE" id="PS51855"/>
    </source>
</evidence>
<keyword evidence="12" id="KW-0460">Magnesium</keyword>
<organism evidence="22 23">
    <name type="scientific">Lactobacillus helveticus CIRM-BIA 953</name>
    <dbReference type="NCBI Taxonomy" id="1226335"/>
    <lineage>
        <taxon>Bacteria</taxon>
        <taxon>Bacillati</taxon>
        <taxon>Bacillota</taxon>
        <taxon>Bacilli</taxon>
        <taxon>Lactobacillales</taxon>
        <taxon>Lactobacillaceae</taxon>
        <taxon>Lactobacillus</taxon>
    </lineage>
</organism>
<dbReference type="Gene3D" id="3.30.470.20">
    <property type="entry name" value="ATP-grasp fold, B domain"/>
    <property type="match status" value="1"/>
</dbReference>
<evidence type="ECO:0000256" key="8">
    <source>
        <dbReference type="ARBA" id="ARBA00022723"/>
    </source>
</evidence>
<dbReference type="EMBL" id="CBUH010000164">
    <property type="protein sequence ID" value="CDI43187.1"/>
    <property type="molecule type" value="Genomic_DNA"/>
</dbReference>
<comment type="pathway">
    <text evidence="2">Amino-acid biosynthesis; L-arginine biosynthesis; carbamoyl phosphate from bicarbonate: step 1/1.</text>
</comment>
<dbReference type="InterPro" id="IPR011761">
    <property type="entry name" value="ATP-grasp"/>
</dbReference>
<evidence type="ECO:0000313" key="23">
    <source>
        <dbReference type="Proteomes" id="UP000017243"/>
    </source>
</evidence>
<keyword evidence="8" id="KW-0479">Metal-binding</keyword>
<evidence type="ECO:0000256" key="16">
    <source>
        <dbReference type="ARBA" id="ARBA00048816"/>
    </source>
</evidence>
<dbReference type="InterPro" id="IPR033937">
    <property type="entry name" value="MGS_CPS_CarB"/>
</dbReference>
<dbReference type="SUPFAM" id="SSF52335">
    <property type="entry name" value="Methylglyoxal synthase-like"/>
    <property type="match status" value="1"/>
</dbReference>
<keyword evidence="5" id="KW-0436">Ligase</keyword>
<dbReference type="PRINTS" id="PR00100">
    <property type="entry name" value="AOTCASE"/>
</dbReference>
<dbReference type="GO" id="GO:0016597">
    <property type="term" value="F:amino acid binding"/>
    <property type="evidence" value="ECO:0007669"/>
    <property type="project" value="InterPro"/>
</dbReference>
<dbReference type="InterPro" id="IPR011607">
    <property type="entry name" value="MGS-like_dom"/>
</dbReference>
<evidence type="ECO:0000313" key="22">
    <source>
        <dbReference type="EMBL" id="CDI43187.1"/>
    </source>
</evidence>
<dbReference type="InterPro" id="IPR005479">
    <property type="entry name" value="CPAse_ATP-bd"/>
</dbReference>
<dbReference type="GO" id="GO:0004070">
    <property type="term" value="F:aspartate carbamoyltransferase activity"/>
    <property type="evidence" value="ECO:0007669"/>
    <property type="project" value="UniProtKB-UniRule"/>
</dbReference>
<evidence type="ECO:0000256" key="2">
    <source>
        <dbReference type="ARBA" id="ARBA00005077"/>
    </source>
</evidence>
<keyword evidence="13" id="KW-0665">Pyrimidine biosynthesis</keyword>
<evidence type="ECO:0000256" key="13">
    <source>
        <dbReference type="ARBA" id="ARBA00022975"/>
    </source>
</evidence>
<keyword evidence="14" id="KW-0464">Manganese</keyword>
<evidence type="ECO:0000256" key="9">
    <source>
        <dbReference type="ARBA" id="ARBA00022737"/>
    </source>
</evidence>
<dbReference type="PANTHER" id="PTHR11405">
    <property type="entry name" value="CARBAMOYLTRANSFERASE FAMILY MEMBER"/>
    <property type="match status" value="1"/>
</dbReference>
<feature type="domain" description="ATP-grasp" evidence="20">
    <location>
        <begin position="272"/>
        <end position="311"/>
    </location>
</feature>
<keyword evidence="11 19" id="KW-0067">ATP-binding</keyword>
<evidence type="ECO:0000256" key="12">
    <source>
        <dbReference type="ARBA" id="ARBA00022842"/>
    </source>
</evidence>
<dbReference type="GO" id="GO:0044205">
    <property type="term" value="P:'de novo' UMP biosynthetic process"/>
    <property type="evidence" value="ECO:0007669"/>
    <property type="project" value="UniProtKB-UniPathway"/>
</dbReference>
<comment type="pathway">
    <text evidence="1">Pyrimidine metabolism; UMP biosynthesis via de novo pathway; (S)-dihydroorotate from bicarbonate: step 2/3.</text>
</comment>
<keyword evidence="10 19" id="KW-0547">Nucleotide-binding</keyword>
<dbReference type="GO" id="GO:0005524">
    <property type="term" value="F:ATP binding"/>
    <property type="evidence" value="ECO:0007669"/>
    <property type="project" value="UniProtKB-UniRule"/>
</dbReference>
<evidence type="ECO:0000256" key="17">
    <source>
        <dbReference type="ARBA" id="ARBA00048859"/>
    </source>
</evidence>
<evidence type="ECO:0000256" key="6">
    <source>
        <dbReference type="ARBA" id="ARBA00022605"/>
    </source>
</evidence>
<sequence>MKNLNLVALPHFVSVENLRNDEVEALIKRAEYFKKGGAVARLTSPVYVTNMFFEDSSRTHTSFEMAERKLGLTVIPFDPAHSSVNKGETLYDTSLVMNALGIDLEVIRHSQNEYYEDLINLKQHQKLNIGVINAGDGSGQHPSQCMLDMMTIHEHFGHFKGLKVAIVGDITNSRVAKSDMELLTKLGAEVHFSGPECWYFEEFDQYGKHEELDKLIPKMDVMMLLRVQHERHSGDPNEKKFDAHRYHEKYGINHKRYEAMKKDAIIMHPGPINHDVEVYVIEVNPRASRTVPFLSKITGIEMAQVATRVIMGESLTQQGYSDGLAPEPDMISVKAPVFSFSKLSDVDAYLGPEMKSTGEVMGSDHTFAKALYKAFAGAKMQLPENGNVLLTIEDRDKEKILPIAKQFARIGYRIFATKGTADFLRGHDLHVEPVTKVHEDEESKENILNELRNGKIDLVINTMGHDIEKNSDGFIIRQVAIGQNVPLITALDTADALLTSLENRSFATDALK</sequence>
<reference evidence="22 23" key="1">
    <citation type="submission" date="2013-09" db="EMBL/GenBank/DDBJ databases">
        <title>Draft Genome Sequence of five Lactobacillus helveticus strains CIRM-BIA 101T, 103, 104, 951 and 953 isolated from milk product.</title>
        <authorList>
            <person name="Valence F."/>
            <person name="Chuat V."/>
            <person name="Ma L."/>
            <person name="Creno S."/>
            <person name="Falentin H."/>
            <person name="Lortal S."/>
            <person name="Bizet C."/>
            <person name="Clermont D."/>
            <person name="Loux V."/>
            <person name="Bouchier C."/>
            <person name="Cousin S."/>
        </authorList>
    </citation>
    <scope>NUCLEOTIDE SEQUENCE [LARGE SCALE GENOMIC DNA]</scope>
    <source>
        <strain evidence="22 23">CIRM-BIA 953</strain>
    </source>
</reference>
<evidence type="ECO:0000256" key="14">
    <source>
        <dbReference type="ARBA" id="ARBA00023211"/>
    </source>
</evidence>
<keyword evidence="6" id="KW-0028">Amino-acid biosynthesis</keyword>
<comment type="catalytic activity">
    <reaction evidence="15">
        <text>hydrogencarbonate + NH4(+) + 2 ATP = carbamoyl phosphate + 2 ADP + phosphate + 2 H(+)</text>
        <dbReference type="Rhea" id="RHEA:18029"/>
        <dbReference type="ChEBI" id="CHEBI:15378"/>
        <dbReference type="ChEBI" id="CHEBI:17544"/>
        <dbReference type="ChEBI" id="CHEBI:28938"/>
        <dbReference type="ChEBI" id="CHEBI:30616"/>
        <dbReference type="ChEBI" id="CHEBI:43474"/>
        <dbReference type="ChEBI" id="CHEBI:58228"/>
        <dbReference type="ChEBI" id="CHEBI:456216"/>
        <dbReference type="EC" id="6.3.4.16"/>
    </reaction>
</comment>
<dbReference type="InterPro" id="IPR005483">
    <property type="entry name" value="CPSase_dom"/>
</dbReference>
<dbReference type="GO" id="GO:0006207">
    <property type="term" value="P:'de novo' pyrimidine nucleobase biosynthetic process"/>
    <property type="evidence" value="ECO:0007669"/>
    <property type="project" value="InterPro"/>
</dbReference>
<dbReference type="Proteomes" id="UP000017243">
    <property type="component" value="Unassembled WGS sequence"/>
</dbReference>
<dbReference type="Pfam" id="PF00185">
    <property type="entry name" value="OTCace"/>
    <property type="match status" value="1"/>
</dbReference>
<comment type="similarity">
    <text evidence="3">Belongs to the CarB family.</text>
</comment>
<evidence type="ECO:0000256" key="10">
    <source>
        <dbReference type="ARBA" id="ARBA00022741"/>
    </source>
</evidence>
<dbReference type="PROSITE" id="PS51855">
    <property type="entry name" value="MGS"/>
    <property type="match status" value="1"/>
</dbReference>
<evidence type="ECO:0000256" key="11">
    <source>
        <dbReference type="ARBA" id="ARBA00022840"/>
    </source>
</evidence>
<evidence type="ECO:0000256" key="5">
    <source>
        <dbReference type="ARBA" id="ARBA00022598"/>
    </source>
</evidence>
<dbReference type="SUPFAM" id="SSF56059">
    <property type="entry name" value="Glutathione synthetase ATP-binding domain-like"/>
    <property type="match status" value="1"/>
</dbReference>
<keyword evidence="4" id="KW-0055">Arginine biosynthesis</keyword>
<evidence type="ECO:0000256" key="3">
    <source>
        <dbReference type="ARBA" id="ARBA00009799"/>
    </source>
</evidence>
<dbReference type="PANTHER" id="PTHR11405:SF53">
    <property type="entry name" value="CARBAMOYL-PHOSPHATE SYNTHASE [AMMONIA], MITOCHONDRIAL"/>
    <property type="match status" value="1"/>
</dbReference>
<name>U4QF54_LACHE</name>
<dbReference type="InterPro" id="IPR006131">
    <property type="entry name" value="Asp_carbamoyltransf_Asp/Orn-bd"/>
</dbReference>
<dbReference type="GO" id="GO:0006526">
    <property type="term" value="P:L-arginine biosynthetic process"/>
    <property type="evidence" value="ECO:0007669"/>
    <property type="project" value="UniProtKB-KW"/>
</dbReference>
<evidence type="ECO:0000256" key="4">
    <source>
        <dbReference type="ARBA" id="ARBA00022571"/>
    </source>
</evidence>
<evidence type="ECO:0000256" key="15">
    <source>
        <dbReference type="ARBA" id="ARBA00047359"/>
    </source>
</evidence>
<protein>
    <recommendedName>
        <fullName evidence="18">Aspartate carbamoyltransferase</fullName>
        <ecNumber evidence="18">2.1.3.2</ecNumber>
    </recommendedName>
</protein>
<comment type="catalytic activity">
    <reaction evidence="17">
        <text>carbamoyl phosphate + L-aspartate = N-carbamoyl-L-aspartate + phosphate + H(+)</text>
        <dbReference type="Rhea" id="RHEA:20013"/>
        <dbReference type="ChEBI" id="CHEBI:15378"/>
        <dbReference type="ChEBI" id="CHEBI:29991"/>
        <dbReference type="ChEBI" id="CHEBI:32814"/>
        <dbReference type="ChEBI" id="CHEBI:43474"/>
        <dbReference type="ChEBI" id="CHEBI:58228"/>
        <dbReference type="EC" id="2.1.3.2"/>
    </reaction>
</comment>
<dbReference type="RefSeq" id="WP_023061864.1">
    <property type="nucleotide sequence ID" value="NZ_CBUH010000164.1"/>
</dbReference>
<dbReference type="UniPathway" id="UPA00070">
    <property type="reaction ID" value="UER00115"/>
</dbReference>
<dbReference type="PRINTS" id="PR00101">
    <property type="entry name" value="ATCASE"/>
</dbReference>
<dbReference type="InterPro" id="IPR002082">
    <property type="entry name" value="Asp_carbamoyltransf"/>
</dbReference>
<evidence type="ECO:0000256" key="19">
    <source>
        <dbReference type="PROSITE-ProRule" id="PRU00409"/>
    </source>
</evidence>
<dbReference type="CDD" id="cd01424">
    <property type="entry name" value="MGS_CPS_II"/>
    <property type="match status" value="1"/>
</dbReference>
<evidence type="ECO:0000256" key="7">
    <source>
        <dbReference type="ARBA" id="ARBA00022679"/>
    </source>
</evidence>
<dbReference type="InterPro" id="IPR006132">
    <property type="entry name" value="Asp/Orn_carbamoyltranf_P-bd"/>
</dbReference>
<comment type="catalytic activity">
    <reaction evidence="16">
        <text>hydrogencarbonate + L-glutamine + 2 ATP + H2O = carbamoyl phosphate + L-glutamate + 2 ADP + phosphate + 2 H(+)</text>
        <dbReference type="Rhea" id="RHEA:18633"/>
        <dbReference type="ChEBI" id="CHEBI:15377"/>
        <dbReference type="ChEBI" id="CHEBI:15378"/>
        <dbReference type="ChEBI" id="CHEBI:17544"/>
        <dbReference type="ChEBI" id="CHEBI:29985"/>
        <dbReference type="ChEBI" id="CHEBI:30616"/>
        <dbReference type="ChEBI" id="CHEBI:43474"/>
        <dbReference type="ChEBI" id="CHEBI:58228"/>
        <dbReference type="ChEBI" id="CHEBI:58359"/>
        <dbReference type="ChEBI" id="CHEBI:456216"/>
        <dbReference type="EC" id="6.3.5.5"/>
    </reaction>
</comment>
<keyword evidence="7" id="KW-0808">Transferase</keyword>
<dbReference type="GO" id="GO:0004087">
    <property type="term" value="F:carbamoyl-phosphate synthase (ammonia) activity"/>
    <property type="evidence" value="ECO:0007669"/>
    <property type="project" value="UniProtKB-EC"/>
</dbReference>
<dbReference type="Gene3D" id="3.40.50.1380">
    <property type="entry name" value="Methylglyoxal synthase-like domain"/>
    <property type="match status" value="1"/>
</dbReference>
<dbReference type="NCBIfam" id="TIGR00670">
    <property type="entry name" value="asp_carb_tr"/>
    <property type="match status" value="1"/>
</dbReference>
<dbReference type="GO" id="GO:0006541">
    <property type="term" value="P:glutamine metabolic process"/>
    <property type="evidence" value="ECO:0007669"/>
    <property type="project" value="TreeGrafter"/>
</dbReference>
<dbReference type="GO" id="GO:0005737">
    <property type="term" value="C:cytoplasm"/>
    <property type="evidence" value="ECO:0007669"/>
    <property type="project" value="TreeGrafter"/>
</dbReference>
<accession>U4QF54</accession>
<dbReference type="Pfam" id="PF02142">
    <property type="entry name" value="MGS"/>
    <property type="match status" value="1"/>
</dbReference>
<dbReference type="PROSITE" id="PS50975">
    <property type="entry name" value="ATP_GRASP"/>
    <property type="match status" value="1"/>
</dbReference>
<comment type="caution">
    <text evidence="22">The sequence shown here is derived from an EMBL/GenBank/DDBJ whole genome shotgun (WGS) entry which is preliminary data.</text>
</comment>
<evidence type="ECO:0000256" key="18">
    <source>
        <dbReference type="NCBIfam" id="TIGR00670"/>
    </source>
</evidence>
<evidence type="ECO:0000256" key="1">
    <source>
        <dbReference type="ARBA" id="ARBA00004852"/>
    </source>
</evidence>
<dbReference type="SUPFAM" id="SSF53671">
    <property type="entry name" value="Aspartate/ornithine carbamoyltransferase"/>
    <property type="match status" value="1"/>
</dbReference>
<dbReference type="InterPro" id="IPR036901">
    <property type="entry name" value="Asp/Orn_carbamoylTrfase_sf"/>
</dbReference>
<dbReference type="NCBIfam" id="NF002032">
    <property type="entry name" value="PRK00856.1"/>
    <property type="match status" value="1"/>
</dbReference>
<dbReference type="InterPro" id="IPR036914">
    <property type="entry name" value="MGS-like_dom_sf"/>
</dbReference>
<dbReference type="Pfam" id="PF02729">
    <property type="entry name" value="OTCace_N"/>
    <property type="match status" value="1"/>
</dbReference>
<dbReference type="FunFam" id="3.30.470.20:FF:000026">
    <property type="entry name" value="Carbamoyl-phosphate synthase large chain"/>
    <property type="match status" value="1"/>
</dbReference>